<dbReference type="FunFam" id="3.30.70.270:FF:000001">
    <property type="entry name" value="Diguanylate cyclase domain protein"/>
    <property type="match status" value="1"/>
</dbReference>
<dbReference type="AlphaFoldDB" id="A0AAX2LLR4"/>
<dbReference type="RefSeq" id="WP_061057139.1">
    <property type="nucleotide sequence ID" value="NZ_CABLBX010000007.1"/>
</dbReference>
<dbReference type="InterPro" id="IPR000014">
    <property type="entry name" value="PAS"/>
</dbReference>
<comment type="subcellular location">
    <subcellularLocation>
        <location evidence="2">Cell inner membrane</location>
    </subcellularLocation>
</comment>
<evidence type="ECO:0000256" key="1">
    <source>
        <dbReference type="ARBA" id="ARBA00001946"/>
    </source>
</evidence>
<proteinExistence type="predicted"/>
<dbReference type="PROSITE" id="PS50887">
    <property type="entry name" value="GGDEF"/>
    <property type="match status" value="1"/>
</dbReference>
<dbReference type="SUPFAM" id="SSF55073">
    <property type="entry name" value="Nucleotide cyclase"/>
    <property type="match status" value="1"/>
</dbReference>
<keyword evidence="13" id="KW-1185">Reference proteome</keyword>
<keyword evidence="7" id="KW-0067">ATP-binding</keyword>
<evidence type="ECO:0000256" key="7">
    <source>
        <dbReference type="ARBA" id="ARBA00022840"/>
    </source>
</evidence>
<protein>
    <submittedName>
        <fullName evidence="11">GGDEF domain-containing protein</fullName>
    </submittedName>
    <submittedName>
        <fullName evidence="12">Sensory box/GGDEF family protein</fullName>
        <ecNumber evidence="12">2.7.7.65</ecNumber>
    </submittedName>
</protein>
<sequence length="636" mass="72638">MKRVAKTLKQALVLWVGLSLIPIAYYYHLSDKAHQFLLSRMEAQGSQFLSFVETKATRLHHQIEKTFYGLSHSPLLVDFALTNNPKYRGFLESQWYLTSLNSGLFYQLRYLDNTGKEVIRVDSTPQMTHPFIVPIGQLQDKGQRDYFNYAQQLTPGEQGYFGIDLEYEHGLPVIPYKPGFRILYPIDTLTGRQGYFIANLDVMNVIHQITENNQDLNVDFIDQHGFFVVSSDENKLFGDLIQARASHNLPNEYPRVWQAIQATGRANGSVMTDEGLFIFQPFNNQLFSSVGGMTLLTHYSPQVLQQTFKVRDKQILSDSIVIWLGLGLISGVLGMMLEAHRRMRMDQTYAQFVMENGVAIAFTNREHRILRANTRFSEMVGIEMHLLPGRMILDLLPSGHKQKLMLGHLQQTGEWKGQYSLQDPEGHEVVCKTEVRALAGKLSKVHYYVYSFTDISEHYNAIVELKERSERDPATSLWNKKKFENTLQYYARLKQRYQNQPPTCLAIIDIDSFKEVNDSLGHAVGDEVIRYVATQLQALLRDTDFIARIGGDEFAVIIQHTDIHQAIKLMQRVCVAISSWPQHKVTISVGVAEVLAEASQTMTHADQAMYRSKRKGKNCVSAHGFENLTVVESHHV</sequence>
<keyword evidence="5" id="KW-0547">Nucleotide-binding</keyword>
<keyword evidence="3" id="KW-0597">Phosphoprotein</keyword>
<dbReference type="Gene3D" id="3.30.450.20">
    <property type="entry name" value="PAS domain"/>
    <property type="match status" value="3"/>
</dbReference>
<evidence type="ECO:0000256" key="2">
    <source>
        <dbReference type="ARBA" id="ARBA00004533"/>
    </source>
</evidence>
<evidence type="ECO:0000256" key="3">
    <source>
        <dbReference type="ARBA" id="ARBA00022553"/>
    </source>
</evidence>
<dbReference type="SUPFAM" id="SSF55785">
    <property type="entry name" value="PYP-like sensor domain (PAS domain)"/>
    <property type="match status" value="1"/>
</dbReference>
<gene>
    <name evidence="12" type="primary">adrA_1</name>
    <name evidence="11" type="ORF">AL536_21510</name>
    <name evidence="12" type="ORF">NCTC11327_00074</name>
</gene>
<dbReference type="Proteomes" id="UP000057088">
    <property type="component" value="Chromosome 2"/>
</dbReference>
<dbReference type="Proteomes" id="UP000254626">
    <property type="component" value="Unassembled WGS sequence"/>
</dbReference>
<reference evidence="12 14" key="3">
    <citation type="submission" date="2018-06" db="EMBL/GenBank/DDBJ databases">
        <authorList>
            <consortium name="Pathogen Informatics"/>
            <person name="Doyle S."/>
        </authorList>
    </citation>
    <scope>NUCLEOTIDE SEQUENCE [LARGE SCALE GENOMIC DNA]</scope>
    <source>
        <strain evidence="12 14">NCTC11327</strain>
    </source>
</reference>
<evidence type="ECO:0000313" key="13">
    <source>
        <dbReference type="Proteomes" id="UP000057088"/>
    </source>
</evidence>
<feature type="domain" description="GGDEF" evidence="10">
    <location>
        <begin position="501"/>
        <end position="625"/>
    </location>
</feature>
<accession>A0AAX2LLR4</accession>
<reference evidence="11" key="2">
    <citation type="submission" date="2018-01" db="EMBL/GenBank/DDBJ databases">
        <title>FDA dAtabase for Regulatory Grade micrObial Sequences (FDA-ARGOS): Supporting development and validation of Infectious Disease Dx tests.</title>
        <authorList>
            <person name="Hoffmann M."/>
            <person name="Allard M."/>
            <person name="Evans P."/>
            <person name="Brown E."/>
            <person name="Tallon L."/>
            <person name="Sadzewicz L."/>
            <person name="Sengamalay N."/>
            <person name="Ott S."/>
            <person name="Godinez A."/>
            <person name="Nagaraj S."/>
            <person name="Vyas G."/>
            <person name="Aluvathingal J."/>
            <person name="Nadendla S."/>
            <person name="Geyer C."/>
            <person name="Sichtig H."/>
        </authorList>
    </citation>
    <scope>NUCLEOTIDE SEQUENCE</scope>
    <source>
        <strain evidence="11">ATCC 33809</strain>
    </source>
</reference>
<dbReference type="InterPro" id="IPR035965">
    <property type="entry name" value="PAS-like_dom_sf"/>
</dbReference>
<dbReference type="Pfam" id="PF21623">
    <property type="entry name" value="HK_sensor_dom_bact"/>
    <property type="match status" value="1"/>
</dbReference>
<dbReference type="InterPro" id="IPR043128">
    <property type="entry name" value="Rev_trsase/Diguanyl_cyclase"/>
</dbReference>
<dbReference type="GO" id="GO:0052621">
    <property type="term" value="F:diguanylate cyclase activity"/>
    <property type="evidence" value="ECO:0007669"/>
    <property type="project" value="UniProtKB-EC"/>
</dbReference>
<name>A0AAX2LLR4_VIBFL</name>
<dbReference type="CDD" id="cd00130">
    <property type="entry name" value="PAS"/>
    <property type="match status" value="1"/>
</dbReference>
<evidence type="ECO:0000259" key="10">
    <source>
        <dbReference type="PROSITE" id="PS50887"/>
    </source>
</evidence>
<dbReference type="InterPro" id="IPR029787">
    <property type="entry name" value="Nucleotide_cyclase"/>
</dbReference>
<organism evidence="12 14">
    <name type="scientific">Vibrio fluvialis</name>
    <dbReference type="NCBI Taxonomy" id="676"/>
    <lineage>
        <taxon>Bacteria</taxon>
        <taxon>Pseudomonadati</taxon>
        <taxon>Pseudomonadota</taxon>
        <taxon>Gammaproteobacteria</taxon>
        <taxon>Vibrionales</taxon>
        <taxon>Vibrionaceae</taxon>
        <taxon>Vibrio</taxon>
    </lineage>
</organism>
<keyword evidence="9" id="KW-0812">Transmembrane</keyword>
<dbReference type="Pfam" id="PF00990">
    <property type="entry name" value="GGDEF"/>
    <property type="match status" value="1"/>
</dbReference>
<evidence type="ECO:0000256" key="9">
    <source>
        <dbReference type="SAM" id="Phobius"/>
    </source>
</evidence>
<dbReference type="EC" id="2.7.7.65" evidence="12"/>
<dbReference type="NCBIfam" id="TIGR00229">
    <property type="entry name" value="sensory_box"/>
    <property type="match status" value="1"/>
</dbReference>
<evidence type="ECO:0000256" key="6">
    <source>
        <dbReference type="ARBA" id="ARBA00022777"/>
    </source>
</evidence>
<dbReference type="GO" id="GO:0005886">
    <property type="term" value="C:plasma membrane"/>
    <property type="evidence" value="ECO:0007669"/>
    <property type="project" value="UniProtKB-SubCell"/>
</dbReference>
<dbReference type="EMBL" id="UHIP01000001">
    <property type="protein sequence ID" value="SUP18960.1"/>
    <property type="molecule type" value="Genomic_DNA"/>
</dbReference>
<keyword evidence="6" id="KW-0418">Kinase</keyword>
<dbReference type="GO" id="GO:0005524">
    <property type="term" value="F:ATP binding"/>
    <property type="evidence" value="ECO:0007669"/>
    <property type="project" value="UniProtKB-KW"/>
</dbReference>
<dbReference type="InterPro" id="IPR048760">
    <property type="entry name" value="VP0354-like_sensor_dom"/>
</dbReference>
<dbReference type="CDD" id="cd01949">
    <property type="entry name" value="GGDEF"/>
    <property type="match status" value="1"/>
</dbReference>
<feature type="transmembrane region" description="Helical" evidence="9">
    <location>
        <begin position="12"/>
        <end position="29"/>
    </location>
</feature>
<dbReference type="KEGG" id="vfl:AL536_21510"/>
<reference evidence="13" key="1">
    <citation type="submission" date="2015-12" db="EMBL/GenBank/DDBJ databases">
        <title>FDA dAtabase for Regulatory Grade micrObial Sequences (FDA-ARGOS): Supporting development and validation of Infectious Disease Dx tests.</title>
        <authorList>
            <person name="Hoffmann M."/>
            <person name="Allard M."/>
            <person name="Evans P."/>
            <person name="Brown E."/>
            <person name="Tallon L.J."/>
            <person name="Sadzewicz L."/>
            <person name="Sengamalay N."/>
            <person name="Ott S."/>
            <person name="Godinez A."/>
            <person name="Nagaraj S."/>
            <person name="Vyas G."/>
            <person name="Aluvathingal J."/>
            <person name="Nadendla S."/>
            <person name="Geyer C."/>
            <person name="Sichtig H."/>
        </authorList>
    </citation>
    <scope>NUCLEOTIDE SEQUENCE [LARGE SCALE GENOMIC DNA]</scope>
    <source>
        <strain evidence="13">ATCC 33809</strain>
    </source>
</reference>
<dbReference type="NCBIfam" id="TIGR00254">
    <property type="entry name" value="GGDEF"/>
    <property type="match status" value="1"/>
</dbReference>
<evidence type="ECO:0000313" key="11">
    <source>
        <dbReference type="EMBL" id="AMF95912.1"/>
    </source>
</evidence>
<evidence type="ECO:0000256" key="4">
    <source>
        <dbReference type="ARBA" id="ARBA00022679"/>
    </source>
</evidence>
<dbReference type="EMBL" id="CP014035">
    <property type="protein sequence ID" value="AMF95912.1"/>
    <property type="molecule type" value="Genomic_DNA"/>
</dbReference>
<dbReference type="Gene3D" id="3.30.70.270">
    <property type="match status" value="1"/>
</dbReference>
<dbReference type="PANTHER" id="PTHR44757:SF2">
    <property type="entry name" value="BIOFILM ARCHITECTURE MAINTENANCE PROTEIN MBAA"/>
    <property type="match status" value="1"/>
</dbReference>
<dbReference type="SUPFAM" id="SSF103190">
    <property type="entry name" value="Sensory domain-like"/>
    <property type="match status" value="2"/>
</dbReference>
<keyword evidence="8" id="KW-0902">Two-component regulatory system</keyword>
<keyword evidence="9" id="KW-1133">Transmembrane helix</keyword>
<evidence type="ECO:0000256" key="5">
    <source>
        <dbReference type="ARBA" id="ARBA00022741"/>
    </source>
</evidence>
<dbReference type="InterPro" id="IPR029151">
    <property type="entry name" value="Sensor-like_sf"/>
</dbReference>
<dbReference type="PANTHER" id="PTHR44757">
    <property type="entry name" value="DIGUANYLATE CYCLASE DGCP"/>
    <property type="match status" value="1"/>
</dbReference>
<evidence type="ECO:0000313" key="14">
    <source>
        <dbReference type="Proteomes" id="UP000254626"/>
    </source>
</evidence>
<evidence type="ECO:0000256" key="8">
    <source>
        <dbReference type="ARBA" id="ARBA00023012"/>
    </source>
</evidence>
<evidence type="ECO:0000313" key="12">
    <source>
        <dbReference type="EMBL" id="SUP18960.1"/>
    </source>
</evidence>
<dbReference type="InterPro" id="IPR052155">
    <property type="entry name" value="Biofilm_reg_signaling"/>
</dbReference>
<dbReference type="GO" id="GO:0016301">
    <property type="term" value="F:kinase activity"/>
    <property type="evidence" value="ECO:0007669"/>
    <property type="project" value="UniProtKB-KW"/>
</dbReference>
<dbReference type="InterPro" id="IPR000160">
    <property type="entry name" value="GGDEF_dom"/>
</dbReference>
<keyword evidence="4 12" id="KW-0808">Transferase</keyword>
<dbReference type="GO" id="GO:0000160">
    <property type="term" value="P:phosphorelay signal transduction system"/>
    <property type="evidence" value="ECO:0007669"/>
    <property type="project" value="UniProtKB-KW"/>
</dbReference>
<comment type="cofactor">
    <cofactor evidence="1">
        <name>Mg(2+)</name>
        <dbReference type="ChEBI" id="CHEBI:18420"/>
    </cofactor>
</comment>
<dbReference type="GeneID" id="29387066"/>
<dbReference type="SMART" id="SM00267">
    <property type="entry name" value="GGDEF"/>
    <property type="match status" value="1"/>
</dbReference>
<keyword evidence="9" id="KW-0472">Membrane</keyword>
<keyword evidence="12" id="KW-0548">Nucleotidyltransferase</keyword>